<evidence type="ECO:0000313" key="2">
    <source>
        <dbReference type="EMBL" id="PCJ23449.1"/>
    </source>
</evidence>
<accession>A0A2A5AW21</accession>
<dbReference type="Gene3D" id="3.10.180.10">
    <property type="entry name" value="2,3-Dihydroxybiphenyl 1,2-Dioxygenase, domain 1"/>
    <property type="match status" value="1"/>
</dbReference>
<proteinExistence type="predicted"/>
<protein>
    <recommendedName>
        <fullName evidence="1">Glyoxalase-like domain-containing protein</fullName>
    </recommendedName>
</protein>
<dbReference type="EMBL" id="NVVJ01000039">
    <property type="protein sequence ID" value="PCJ23449.1"/>
    <property type="molecule type" value="Genomic_DNA"/>
</dbReference>
<dbReference type="SUPFAM" id="SSF54593">
    <property type="entry name" value="Glyoxalase/Bleomycin resistance protein/Dihydroxybiphenyl dioxygenase"/>
    <property type="match status" value="1"/>
</dbReference>
<name>A0A2A5AW21_9GAMM</name>
<organism evidence="2 3">
    <name type="scientific">SAR86 cluster bacterium</name>
    <dbReference type="NCBI Taxonomy" id="2030880"/>
    <lineage>
        <taxon>Bacteria</taxon>
        <taxon>Pseudomonadati</taxon>
        <taxon>Pseudomonadota</taxon>
        <taxon>Gammaproteobacteria</taxon>
        <taxon>SAR86 cluster</taxon>
    </lineage>
</organism>
<dbReference type="Proteomes" id="UP000218327">
    <property type="component" value="Unassembled WGS sequence"/>
</dbReference>
<dbReference type="AlphaFoldDB" id="A0A2A5AW21"/>
<gene>
    <name evidence="2" type="ORF">COA96_11910</name>
</gene>
<evidence type="ECO:0000259" key="1">
    <source>
        <dbReference type="Pfam" id="PF18029"/>
    </source>
</evidence>
<evidence type="ECO:0000313" key="3">
    <source>
        <dbReference type="Proteomes" id="UP000218327"/>
    </source>
</evidence>
<comment type="caution">
    <text evidence="2">The sequence shown here is derived from an EMBL/GenBank/DDBJ whole genome shotgun (WGS) entry which is preliminary data.</text>
</comment>
<dbReference type="Pfam" id="PF18029">
    <property type="entry name" value="Glyoxalase_6"/>
    <property type="match status" value="1"/>
</dbReference>
<dbReference type="InterPro" id="IPR041581">
    <property type="entry name" value="Glyoxalase_6"/>
</dbReference>
<sequence length="123" mass="14148">MLIRVLLLLVNAEGAEEWRRIVSGWWPFIKYRQEAEYLVEYSMHKSKLAGFIIDCNTEDLQGAAEFWGSALGMKTKQFSGEEGEKYVRLMDSSSDLHIEVQSVNHQSRIHLDIETDNIEAEVA</sequence>
<dbReference type="InterPro" id="IPR029068">
    <property type="entry name" value="Glyas_Bleomycin-R_OHBP_Dase"/>
</dbReference>
<reference evidence="3" key="1">
    <citation type="submission" date="2017-08" db="EMBL/GenBank/DDBJ databases">
        <title>A dynamic microbial community with high functional redundancy inhabits the cold, oxic subseafloor aquifer.</title>
        <authorList>
            <person name="Tully B.J."/>
            <person name="Wheat C.G."/>
            <person name="Glazer B.T."/>
            <person name="Huber J.A."/>
        </authorList>
    </citation>
    <scope>NUCLEOTIDE SEQUENCE [LARGE SCALE GENOMIC DNA]</scope>
</reference>
<feature type="domain" description="Glyoxalase-like" evidence="1">
    <location>
        <begin position="53"/>
        <end position="123"/>
    </location>
</feature>
<feature type="non-terminal residue" evidence="2">
    <location>
        <position position="123"/>
    </location>
</feature>